<proteinExistence type="predicted"/>
<sequence>MASCAPMFNLVDIAGVPTSNQDLSDLARWHNIASHLGFCGGSPTVKFKSFLKQHKPVEQPGKKRTVKRRHVATEAPAPVAGPSGHQDHREEFMPYQALPAEPEAGPSTFVVLASLIAPVEVVVPIKDTMEVDLAPINEAPLPGPSRLISHGTSPFGGADVILRYPSLDAVKVPRQFRVAGAHGNLPPLDLHDPVIGQAYNDYVEAMRNFRLTYASIHTIKQEYPVKSGCAGSWESGGRPGKANWYC</sequence>
<protein>
    <submittedName>
        <fullName evidence="1">Uncharacterized protein</fullName>
    </submittedName>
</protein>
<reference evidence="1 2" key="1">
    <citation type="journal article" date="2015" name="Fungal Genet. Biol.">
        <title>Evolution of novel wood decay mechanisms in Agaricales revealed by the genome sequences of Fistulina hepatica and Cylindrobasidium torrendii.</title>
        <authorList>
            <person name="Floudas D."/>
            <person name="Held B.W."/>
            <person name="Riley R."/>
            <person name="Nagy L.G."/>
            <person name="Koehler G."/>
            <person name="Ransdell A.S."/>
            <person name="Younus H."/>
            <person name="Chow J."/>
            <person name="Chiniquy J."/>
            <person name="Lipzen A."/>
            <person name="Tritt A."/>
            <person name="Sun H."/>
            <person name="Haridas S."/>
            <person name="LaButti K."/>
            <person name="Ohm R.A."/>
            <person name="Kues U."/>
            <person name="Blanchette R.A."/>
            <person name="Grigoriev I.V."/>
            <person name="Minto R.E."/>
            <person name="Hibbett D.S."/>
        </authorList>
    </citation>
    <scope>NUCLEOTIDE SEQUENCE [LARGE SCALE GENOMIC DNA]</scope>
    <source>
        <strain evidence="1 2">ATCC 64428</strain>
    </source>
</reference>
<organism evidence="1 2">
    <name type="scientific">Fistulina hepatica ATCC 64428</name>
    <dbReference type="NCBI Taxonomy" id="1128425"/>
    <lineage>
        <taxon>Eukaryota</taxon>
        <taxon>Fungi</taxon>
        <taxon>Dikarya</taxon>
        <taxon>Basidiomycota</taxon>
        <taxon>Agaricomycotina</taxon>
        <taxon>Agaricomycetes</taxon>
        <taxon>Agaricomycetidae</taxon>
        <taxon>Agaricales</taxon>
        <taxon>Fistulinaceae</taxon>
        <taxon>Fistulina</taxon>
    </lineage>
</organism>
<dbReference type="Proteomes" id="UP000054144">
    <property type="component" value="Unassembled WGS sequence"/>
</dbReference>
<gene>
    <name evidence="1" type="ORF">FISHEDRAFT_70057</name>
</gene>
<evidence type="ECO:0000313" key="2">
    <source>
        <dbReference type="Proteomes" id="UP000054144"/>
    </source>
</evidence>
<keyword evidence="2" id="KW-1185">Reference proteome</keyword>
<dbReference type="EMBL" id="KN881645">
    <property type="protein sequence ID" value="KIY52102.1"/>
    <property type="molecule type" value="Genomic_DNA"/>
</dbReference>
<dbReference type="AlphaFoldDB" id="A0A0D7AKI3"/>
<evidence type="ECO:0000313" key="1">
    <source>
        <dbReference type="EMBL" id="KIY52102.1"/>
    </source>
</evidence>
<accession>A0A0D7AKI3</accession>
<name>A0A0D7AKI3_9AGAR</name>